<evidence type="ECO:0000256" key="6">
    <source>
        <dbReference type="ARBA" id="ARBA00022692"/>
    </source>
</evidence>
<evidence type="ECO:0000256" key="11">
    <source>
        <dbReference type="SAM" id="Phobius"/>
    </source>
</evidence>
<evidence type="ECO:0000256" key="7">
    <source>
        <dbReference type="ARBA" id="ARBA00022824"/>
    </source>
</evidence>
<dbReference type="GO" id="GO:0005789">
    <property type="term" value="C:endoplasmic reticulum membrane"/>
    <property type="evidence" value="ECO:0007669"/>
    <property type="project" value="UniProtKB-SubCell"/>
</dbReference>
<dbReference type="PANTHER" id="PTHR23071:SF1">
    <property type="entry name" value="GPI ETHANOLAMINE PHOSPHATE TRANSFERASE 3"/>
    <property type="match status" value="1"/>
</dbReference>
<reference evidence="12 13" key="1">
    <citation type="journal article" date="2016" name="Mol. Biol. Evol.">
        <title>Comparative Genomics of Early-Diverging Mushroom-Forming Fungi Provides Insights into the Origins of Lignocellulose Decay Capabilities.</title>
        <authorList>
            <person name="Nagy L.G."/>
            <person name="Riley R."/>
            <person name="Tritt A."/>
            <person name="Adam C."/>
            <person name="Daum C."/>
            <person name="Floudas D."/>
            <person name="Sun H."/>
            <person name="Yadav J.S."/>
            <person name="Pangilinan J."/>
            <person name="Larsson K.H."/>
            <person name="Matsuura K."/>
            <person name="Barry K."/>
            <person name="Labutti K."/>
            <person name="Kuo R."/>
            <person name="Ohm R.A."/>
            <person name="Bhattacharya S.S."/>
            <person name="Shirouzu T."/>
            <person name="Yoshinaga Y."/>
            <person name="Martin F.M."/>
            <person name="Grigoriev I.V."/>
            <person name="Hibbett D.S."/>
        </authorList>
    </citation>
    <scope>NUCLEOTIDE SEQUENCE [LARGE SCALE GENOMIC DNA]</scope>
    <source>
        <strain evidence="12 13">TUFC12733</strain>
    </source>
</reference>
<protein>
    <submittedName>
        <fullName evidence="12">Alkaline phosphatase-like protein</fullName>
    </submittedName>
</protein>
<dbReference type="EMBL" id="KV417288">
    <property type="protein sequence ID" value="KZO95486.1"/>
    <property type="molecule type" value="Genomic_DNA"/>
</dbReference>
<keyword evidence="6 11" id="KW-0812">Transmembrane</keyword>
<feature type="transmembrane region" description="Helical" evidence="11">
    <location>
        <begin position="444"/>
        <end position="467"/>
    </location>
</feature>
<keyword evidence="10" id="KW-0325">Glycoprotein</keyword>
<dbReference type="InterPro" id="IPR002591">
    <property type="entry name" value="Phosphodiest/P_Trfase"/>
</dbReference>
<dbReference type="PANTHER" id="PTHR23071">
    <property type="entry name" value="PHOSPHATIDYLINOSITOL GLYCAN"/>
    <property type="match status" value="1"/>
</dbReference>
<feature type="transmembrane region" description="Helical" evidence="11">
    <location>
        <begin position="917"/>
        <end position="934"/>
    </location>
</feature>
<evidence type="ECO:0000313" key="12">
    <source>
        <dbReference type="EMBL" id="KZO95486.1"/>
    </source>
</evidence>
<keyword evidence="5" id="KW-0808">Transferase</keyword>
<evidence type="ECO:0000256" key="3">
    <source>
        <dbReference type="ARBA" id="ARBA00008695"/>
    </source>
</evidence>
<evidence type="ECO:0000256" key="2">
    <source>
        <dbReference type="ARBA" id="ARBA00004687"/>
    </source>
</evidence>
<feature type="transmembrane region" description="Helical" evidence="11">
    <location>
        <begin position="849"/>
        <end position="873"/>
    </location>
</feature>
<comment type="subcellular location">
    <subcellularLocation>
        <location evidence="1">Endoplasmic reticulum membrane</location>
        <topology evidence="1">Multi-pass membrane protein</topology>
    </subcellularLocation>
</comment>
<dbReference type="GO" id="GO:0006506">
    <property type="term" value="P:GPI anchor biosynthetic process"/>
    <property type="evidence" value="ECO:0007669"/>
    <property type="project" value="UniProtKB-UniPathway"/>
</dbReference>
<evidence type="ECO:0000256" key="4">
    <source>
        <dbReference type="ARBA" id="ARBA00022502"/>
    </source>
</evidence>
<organism evidence="12 13">
    <name type="scientific">Calocera viscosa (strain TUFC12733)</name>
    <dbReference type="NCBI Taxonomy" id="1330018"/>
    <lineage>
        <taxon>Eukaryota</taxon>
        <taxon>Fungi</taxon>
        <taxon>Dikarya</taxon>
        <taxon>Basidiomycota</taxon>
        <taxon>Agaricomycotina</taxon>
        <taxon>Dacrymycetes</taxon>
        <taxon>Dacrymycetales</taxon>
        <taxon>Dacrymycetaceae</taxon>
        <taxon>Calocera</taxon>
    </lineage>
</organism>
<dbReference type="GO" id="GO:0051377">
    <property type="term" value="F:mannose-ethanolamine phosphotransferase activity"/>
    <property type="evidence" value="ECO:0007669"/>
    <property type="project" value="InterPro"/>
</dbReference>
<keyword evidence="9 11" id="KW-0472">Membrane</keyword>
<feature type="transmembrane region" description="Helical" evidence="11">
    <location>
        <begin position="946"/>
        <end position="970"/>
    </location>
</feature>
<sequence length="983" mass="106174">MARLPLLSGHVLALLLLVYLTLLHLSGLLLFTRGFLLSRLALPNIAPSTPNTTLPPTHSRAIVIIIDALRWDFLAPSPPAPPSPYHHNLAAHDPSRAFLFHSYSDPPTATLQRLKGLTTGSLPTFIDIGSNFHSTSIKEDNLILQLASSPRFGRRAFMGDDTWLSIYPDSFTPNLTSPYDSFNVEDLHTVDAGVTSTLLPLLSSQLPPGTPAESQPFQFLIAHYLGVDHVGHRLGPDHPAMRAKLLQMDSVLRQVVALLQEDTLLVLLGDHGMDPKGDHGGDSVLEVSTTTFLYSLGPALRTLPSPLPAALTPHTTYPGSPSRARSIQQIDLVPSLSLLLGLPIPFNNLGSIIPELFWRPGALESALRLNAQQVWAFLCAYRESGSGKELDDAWDGLERAYVTAKSVGRPVPSSGSTDGGEQARISINMSFAFVRQALETCRALWAQFDVVLISLGLAVLLLSCLALGGLYSSLARGRAVWEEVVRQALGAALGGAVLGGALAWGAGRALGPEAGKIGLQELVLFGASAGSALLLLLTTVLPNNLPAPTRKWDFDSLLAATVVALHAASFTSNSFILWEDHVVPFLLLTLLLPTLLRAPSAPTTHLQYRLLGFPLLLAACIRLMSISTVCREEQHPNCHVTFYASSTLPVSPQLVLLLALPSAWRVLQISKSDRGLAPLFLEYGLRASLLAGSAYWLIEQLESWRGLNPARIPGLKDIRMVLARVVLSCTLVGGYSTWALAPPCVEMRMSEPEGELDKPPRERKRQLIVLGYTNSYGSLYLLFVLVFYALTGQVVMVLFAVALLSHLETTDSVRDVEMLDMSAIAALDPTAPAPTGPQRAYPAPKMVEIVLLALLGHLLFFATGHQATAFIGFKVLTYPYSAILVVLNSVGALFLSALCVPLLAMWQVSPVLKTQEGRVYASVGCAACAAWLRRHLMVWKVFAPRFMLSGITLIVIDLGLILAVGVGSAVTSNKIRRMFGTAP</sequence>
<dbReference type="Pfam" id="PF01663">
    <property type="entry name" value="Phosphodiest"/>
    <property type="match status" value="1"/>
</dbReference>
<feature type="transmembrane region" description="Helical" evidence="11">
    <location>
        <begin position="522"/>
        <end position="545"/>
    </location>
</feature>
<feature type="transmembrane region" description="Helical" evidence="11">
    <location>
        <begin position="779"/>
        <end position="804"/>
    </location>
</feature>
<evidence type="ECO:0000256" key="9">
    <source>
        <dbReference type="ARBA" id="ARBA00023136"/>
    </source>
</evidence>
<dbReference type="InterPro" id="IPR017850">
    <property type="entry name" value="Alkaline_phosphatase_core_sf"/>
</dbReference>
<keyword evidence="4" id="KW-0337">GPI-anchor biosynthesis</keyword>
<dbReference type="UniPathway" id="UPA00196"/>
<keyword evidence="8 11" id="KW-1133">Transmembrane helix</keyword>
<dbReference type="SUPFAM" id="SSF53649">
    <property type="entry name" value="Alkaline phosphatase-like"/>
    <property type="match status" value="1"/>
</dbReference>
<dbReference type="Proteomes" id="UP000076738">
    <property type="component" value="Unassembled WGS sequence"/>
</dbReference>
<evidence type="ECO:0000256" key="10">
    <source>
        <dbReference type="ARBA" id="ARBA00023180"/>
    </source>
</evidence>
<feature type="transmembrane region" description="Helical" evidence="11">
    <location>
        <begin position="557"/>
        <end position="576"/>
    </location>
</feature>
<accession>A0A167LAB8</accession>
<comment type="similarity">
    <text evidence="3">Belongs to the PIGG/PIGN/PIGO family. PIGO subfamily.</text>
</comment>
<feature type="transmembrane region" description="Helical" evidence="11">
    <location>
        <begin position="488"/>
        <end position="510"/>
    </location>
</feature>
<keyword evidence="13" id="KW-1185">Reference proteome</keyword>
<evidence type="ECO:0000313" key="13">
    <source>
        <dbReference type="Proteomes" id="UP000076738"/>
    </source>
</evidence>
<dbReference type="AlphaFoldDB" id="A0A167LAB8"/>
<dbReference type="Gene3D" id="3.40.720.10">
    <property type="entry name" value="Alkaline Phosphatase, subunit A"/>
    <property type="match status" value="1"/>
</dbReference>
<feature type="transmembrane region" description="Helical" evidence="11">
    <location>
        <begin position="879"/>
        <end position="905"/>
    </location>
</feature>
<evidence type="ECO:0000256" key="5">
    <source>
        <dbReference type="ARBA" id="ARBA00022679"/>
    </source>
</evidence>
<dbReference type="STRING" id="1330018.A0A167LAB8"/>
<dbReference type="InterPro" id="IPR037675">
    <property type="entry name" value="PIG-O_N"/>
</dbReference>
<dbReference type="CDD" id="cd16023">
    <property type="entry name" value="GPI_EPT_3"/>
    <property type="match status" value="1"/>
</dbReference>
<name>A0A167LAB8_CALVF</name>
<keyword evidence="7" id="KW-0256">Endoplasmic reticulum</keyword>
<evidence type="ECO:0000256" key="1">
    <source>
        <dbReference type="ARBA" id="ARBA00004477"/>
    </source>
</evidence>
<feature type="transmembrane region" description="Helical" evidence="11">
    <location>
        <begin position="582"/>
        <end position="598"/>
    </location>
</feature>
<evidence type="ECO:0000256" key="8">
    <source>
        <dbReference type="ARBA" id="ARBA00022989"/>
    </source>
</evidence>
<dbReference type="OrthoDB" id="272139at2759"/>
<feature type="transmembrane region" description="Helical" evidence="11">
    <location>
        <begin position="721"/>
        <end position="741"/>
    </location>
</feature>
<comment type="pathway">
    <text evidence="2">Glycolipid biosynthesis; glycosylphosphatidylinositol-anchor biosynthesis.</text>
</comment>
<gene>
    <name evidence="12" type="ORF">CALVIDRAFT_537862</name>
</gene>
<proteinExistence type="inferred from homology"/>
<dbReference type="InterPro" id="IPR039524">
    <property type="entry name" value="PIGO/GPI13"/>
</dbReference>